<evidence type="ECO:0000313" key="3">
    <source>
        <dbReference type="Proteomes" id="UP001443914"/>
    </source>
</evidence>
<feature type="chain" id="PRO_5043486388" description="Secreted protein" evidence="1">
    <location>
        <begin position="27"/>
        <end position="85"/>
    </location>
</feature>
<reference evidence="2" key="1">
    <citation type="submission" date="2024-03" db="EMBL/GenBank/DDBJ databases">
        <title>WGS assembly of Saponaria officinalis var. Norfolk2.</title>
        <authorList>
            <person name="Jenkins J."/>
            <person name="Shu S."/>
            <person name="Grimwood J."/>
            <person name="Barry K."/>
            <person name="Goodstein D."/>
            <person name="Schmutz J."/>
            <person name="Leebens-Mack J."/>
            <person name="Osbourn A."/>
        </authorList>
    </citation>
    <scope>NUCLEOTIDE SEQUENCE [LARGE SCALE GENOMIC DNA]</scope>
    <source>
        <strain evidence="2">JIC</strain>
    </source>
</reference>
<feature type="signal peptide" evidence="1">
    <location>
        <begin position="1"/>
        <end position="26"/>
    </location>
</feature>
<evidence type="ECO:0000256" key="1">
    <source>
        <dbReference type="SAM" id="SignalP"/>
    </source>
</evidence>
<dbReference type="EMBL" id="JBDFQZ010000002">
    <property type="protein sequence ID" value="KAK9750469.1"/>
    <property type="molecule type" value="Genomic_DNA"/>
</dbReference>
<evidence type="ECO:0008006" key="4">
    <source>
        <dbReference type="Google" id="ProtNLM"/>
    </source>
</evidence>
<name>A0AAW1MMX8_SAPOF</name>
<accession>A0AAW1MMX8</accession>
<evidence type="ECO:0000313" key="2">
    <source>
        <dbReference type="EMBL" id="KAK9750469.1"/>
    </source>
</evidence>
<gene>
    <name evidence="2" type="ORF">RND81_02G199500</name>
</gene>
<protein>
    <recommendedName>
        <fullName evidence="4">Secreted protein</fullName>
    </recommendedName>
</protein>
<comment type="caution">
    <text evidence="2">The sequence shown here is derived from an EMBL/GenBank/DDBJ whole genome shotgun (WGS) entry which is preliminary data.</text>
</comment>
<proteinExistence type="predicted"/>
<keyword evidence="3" id="KW-1185">Reference proteome</keyword>
<sequence>MEGVLNMKTLWFNLLVHASFVITMIGIETEEESNRKQTKSSQGIVECATLLSIDDNHNRIINKRNSNSVHFSKNYYSLHFNQLAP</sequence>
<dbReference type="AlphaFoldDB" id="A0AAW1MMX8"/>
<keyword evidence="1" id="KW-0732">Signal</keyword>
<organism evidence="2 3">
    <name type="scientific">Saponaria officinalis</name>
    <name type="common">Common soapwort</name>
    <name type="synonym">Lychnis saponaria</name>
    <dbReference type="NCBI Taxonomy" id="3572"/>
    <lineage>
        <taxon>Eukaryota</taxon>
        <taxon>Viridiplantae</taxon>
        <taxon>Streptophyta</taxon>
        <taxon>Embryophyta</taxon>
        <taxon>Tracheophyta</taxon>
        <taxon>Spermatophyta</taxon>
        <taxon>Magnoliopsida</taxon>
        <taxon>eudicotyledons</taxon>
        <taxon>Gunneridae</taxon>
        <taxon>Pentapetalae</taxon>
        <taxon>Caryophyllales</taxon>
        <taxon>Caryophyllaceae</taxon>
        <taxon>Caryophylleae</taxon>
        <taxon>Saponaria</taxon>
    </lineage>
</organism>
<dbReference type="Proteomes" id="UP001443914">
    <property type="component" value="Unassembled WGS sequence"/>
</dbReference>